<dbReference type="Gene3D" id="1.10.10.10">
    <property type="entry name" value="Winged helix-like DNA-binding domain superfamily/Winged helix DNA-binding domain"/>
    <property type="match status" value="1"/>
</dbReference>
<evidence type="ECO:0000256" key="1">
    <source>
        <dbReference type="ARBA" id="ARBA00023015"/>
    </source>
</evidence>
<dbReference type="InterPro" id="IPR036388">
    <property type="entry name" value="WH-like_DNA-bd_sf"/>
</dbReference>
<dbReference type="SMART" id="SM00418">
    <property type="entry name" value="HTH_ARSR"/>
    <property type="match status" value="1"/>
</dbReference>
<organism evidence="5 6">
    <name type="scientific">Kitasatospora putterlickiae</name>
    <dbReference type="NCBI Taxonomy" id="221725"/>
    <lineage>
        <taxon>Bacteria</taxon>
        <taxon>Bacillati</taxon>
        <taxon>Actinomycetota</taxon>
        <taxon>Actinomycetes</taxon>
        <taxon>Kitasatosporales</taxon>
        <taxon>Streptomycetaceae</taxon>
        <taxon>Kitasatospora</taxon>
    </lineage>
</organism>
<keyword evidence="2" id="KW-0238">DNA-binding</keyword>
<dbReference type="RefSeq" id="WP_344338531.1">
    <property type="nucleotide sequence ID" value="NZ_BAAAKJ010000240.1"/>
</dbReference>
<dbReference type="Proteomes" id="UP001499863">
    <property type="component" value="Unassembled WGS sequence"/>
</dbReference>
<sequence length="230" mass="24783">MVENTESAPAPGPAPAVLKERRVADAATLKALADPLRLAILDVLMAAAGAGPLTAKEIAAALDEPQTKLYRHIKQLEKAGLVRVAETRLVSGIVESRYAPAQESLRLAPEIFAPGSPTRGDAYDAMLAAMDRVRGEFRAHAMADRIDFATSRDDVTTGLPGMFSHSTFRLTPERMLRLRRQLDDIFNELKAESESDAEGAVEATLFTLLYGVRPGPAADSRTDSRPGTES</sequence>
<proteinExistence type="predicted"/>
<dbReference type="Pfam" id="PF12840">
    <property type="entry name" value="HTH_20"/>
    <property type="match status" value="1"/>
</dbReference>
<gene>
    <name evidence="5" type="ORF">GCM10009639_44270</name>
</gene>
<feature type="domain" description="HTH arsR-type" evidence="4">
    <location>
        <begin position="27"/>
        <end position="110"/>
    </location>
</feature>
<evidence type="ECO:0000256" key="2">
    <source>
        <dbReference type="ARBA" id="ARBA00023125"/>
    </source>
</evidence>
<dbReference type="InterPro" id="IPR051081">
    <property type="entry name" value="HTH_MetalResp_TranReg"/>
</dbReference>
<evidence type="ECO:0000259" key="4">
    <source>
        <dbReference type="SMART" id="SM00418"/>
    </source>
</evidence>
<name>A0ABP4IXI7_9ACTN</name>
<dbReference type="CDD" id="cd00090">
    <property type="entry name" value="HTH_ARSR"/>
    <property type="match status" value="1"/>
</dbReference>
<keyword evidence="1" id="KW-0805">Transcription regulation</keyword>
<dbReference type="PANTHER" id="PTHR33154:SF18">
    <property type="entry name" value="ARSENICAL RESISTANCE OPERON REPRESSOR"/>
    <property type="match status" value="1"/>
</dbReference>
<reference evidence="6" key="1">
    <citation type="journal article" date="2019" name="Int. J. Syst. Evol. Microbiol.">
        <title>The Global Catalogue of Microorganisms (GCM) 10K type strain sequencing project: providing services to taxonomists for standard genome sequencing and annotation.</title>
        <authorList>
            <consortium name="The Broad Institute Genomics Platform"/>
            <consortium name="The Broad Institute Genome Sequencing Center for Infectious Disease"/>
            <person name="Wu L."/>
            <person name="Ma J."/>
        </authorList>
    </citation>
    <scope>NUCLEOTIDE SEQUENCE [LARGE SCALE GENOMIC DNA]</scope>
    <source>
        <strain evidence="6">JCM 12393</strain>
    </source>
</reference>
<keyword evidence="3" id="KW-0804">Transcription</keyword>
<accession>A0ABP4IXI7</accession>
<dbReference type="SUPFAM" id="SSF46785">
    <property type="entry name" value="Winged helix' DNA-binding domain"/>
    <property type="match status" value="1"/>
</dbReference>
<keyword evidence="6" id="KW-1185">Reference proteome</keyword>
<dbReference type="InterPro" id="IPR036390">
    <property type="entry name" value="WH_DNA-bd_sf"/>
</dbReference>
<dbReference type="InterPro" id="IPR001845">
    <property type="entry name" value="HTH_ArsR_DNA-bd_dom"/>
</dbReference>
<dbReference type="PANTHER" id="PTHR33154">
    <property type="entry name" value="TRANSCRIPTIONAL REGULATOR, ARSR FAMILY"/>
    <property type="match status" value="1"/>
</dbReference>
<comment type="caution">
    <text evidence="5">The sequence shown here is derived from an EMBL/GenBank/DDBJ whole genome shotgun (WGS) entry which is preliminary data.</text>
</comment>
<dbReference type="InterPro" id="IPR011991">
    <property type="entry name" value="ArsR-like_HTH"/>
</dbReference>
<protein>
    <submittedName>
        <fullName evidence="5">Winged helix-turn-helix domain-containing protein</fullName>
    </submittedName>
</protein>
<evidence type="ECO:0000256" key="3">
    <source>
        <dbReference type="ARBA" id="ARBA00023163"/>
    </source>
</evidence>
<evidence type="ECO:0000313" key="6">
    <source>
        <dbReference type="Proteomes" id="UP001499863"/>
    </source>
</evidence>
<evidence type="ECO:0000313" key="5">
    <source>
        <dbReference type="EMBL" id="GAA1401667.1"/>
    </source>
</evidence>
<dbReference type="EMBL" id="BAAAKJ010000240">
    <property type="protein sequence ID" value="GAA1401667.1"/>
    <property type="molecule type" value="Genomic_DNA"/>
</dbReference>
<dbReference type="PRINTS" id="PR00778">
    <property type="entry name" value="HTHARSR"/>
</dbReference>